<sequence>MSENDARSRAEQIKQQASKGTKTEHSFDRKADDKWSAVDGR</sequence>
<accession>A0A4U9DEH6</accession>
<evidence type="ECO:0000313" key="3">
    <source>
        <dbReference type="Proteomes" id="UP000339249"/>
    </source>
</evidence>
<reference evidence="2 3" key="1">
    <citation type="submission" date="2019-04" db="EMBL/GenBank/DDBJ databases">
        <authorList>
            <consortium name="Pathogen Informatics"/>
        </authorList>
    </citation>
    <scope>NUCLEOTIDE SEQUENCE [LARGE SCALE GENOMIC DNA]</scope>
    <source>
        <strain evidence="2 3">NCTC9185</strain>
    </source>
</reference>
<name>A0A4U9DEH6_RAOTE</name>
<dbReference type="EMBL" id="CABDVU010000001">
    <property type="protein sequence ID" value="VTN14778.1"/>
    <property type="molecule type" value="Genomic_DNA"/>
</dbReference>
<organism evidence="2 3">
    <name type="scientific">Raoultella terrigena</name>
    <name type="common">Klebsiella terrigena</name>
    <dbReference type="NCBI Taxonomy" id="577"/>
    <lineage>
        <taxon>Bacteria</taxon>
        <taxon>Pseudomonadati</taxon>
        <taxon>Pseudomonadota</taxon>
        <taxon>Gammaproteobacteria</taxon>
        <taxon>Enterobacterales</taxon>
        <taxon>Enterobacteriaceae</taxon>
        <taxon>Klebsiella/Raoultella group</taxon>
        <taxon>Raoultella</taxon>
    </lineage>
</organism>
<dbReference type="AlphaFoldDB" id="A0A4U9DEH6"/>
<feature type="compositionally biased region" description="Basic and acidic residues" evidence="1">
    <location>
        <begin position="21"/>
        <end position="41"/>
    </location>
</feature>
<evidence type="ECO:0000313" key="2">
    <source>
        <dbReference type="EMBL" id="VTN14778.1"/>
    </source>
</evidence>
<gene>
    <name evidence="2" type="ORF">NCTC9185_06846</name>
</gene>
<evidence type="ECO:0000256" key="1">
    <source>
        <dbReference type="SAM" id="MobiDB-lite"/>
    </source>
</evidence>
<proteinExistence type="predicted"/>
<feature type="compositionally biased region" description="Basic and acidic residues" evidence="1">
    <location>
        <begin position="1"/>
        <end position="12"/>
    </location>
</feature>
<protein>
    <submittedName>
        <fullName evidence="2">Uncharacterized protein</fullName>
    </submittedName>
</protein>
<feature type="region of interest" description="Disordered" evidence="1">
    <location>
        <begin position="1"/>
        <end position="41"/>
    </location>
</feature>
<dbReference type="Proteomes" id="UP000339249">
    <property type="component" value="Unassembled WGS sequence"/>
</dbReference>